<name>A0A6J7EI33_9ZZZZ</name>
<gene>
    <name evidence="5" type="ORF">UFOPK3164_01179</name>
    <name evidence="6" type="ORF">UFOPK3427_01717</name>
    <name evidence="7" type="ORF">UFOPK4112_01362</name>
</gene>
<dbReference type="Gene3D" id="1.10.150.170">
    <property type="entry name" value="Putative methyltransferase TM0872, insert domain"/>
    <property type="match status" value="1"/>
</dbReference>
<organism evidence="6">
    <name type="scientific">freshwater metagenome</name>
    <dbReference type="NCBI Taxonomy" id="449393"/>
    <lineage>
        <taxon>unclassified sequences</taxon>
        <taxon>metagenomes</taxon>
        <taxon>ecological metagenomes</taxon>
    </lineage>
</organism>
<dbReference type="SUPFAM" id="SSF53335">
    <property type="entry name" value="S-adenosyl-L-methionine-dependent methyltransferases"/>
    <property type="match status" value="1"/>
</dbReference>
<evidence type="ECO:0000256" key="1">
    <source>
        <dbReference type="ARBA" id="ARBA00010396"/>
    </source>
</evidence>
<keyword evidence="2" id="KW-0489">Methyltransferase</keyword>
<evidence type="ECO:0000256" key="3">
    <source>
        <dbReference type="ARBA" id="ARBA00022679"/>
    </source>
</evidence>
<dbReference type="EMBL" id="CAFBLT010000003">
    <property type="protein sequence ID" value="CAB4883057.1"/>
    <property type="molecule type" value="Genomic_DNA"/>
</dbReference>
<reference evidence="6" key="1">
    <citation type="submission" date="2020-05" db="EMBL/GenBank/DDBJ databases">
        <authorList>
            <person name="Chiriac C."/>
            <person name="Salcher M."/>
            <person name="Ghai R."/>
            <person name="Kavagutti S V."/>
        </authorList>
    </citation>
    <scope>NUCLEOTIDE SEQUENCE</scope>
</reference>
<dbReference type="InterPro" id="IPR029063">
    <property type="entry name" value="SAM-dependent_MTases_sf"/>
</dbReference>
<dbReference type="NCBIfam" id="TIGR00006">
    <property type="entry name" value="16S rRNA (cytosine(1402)-N(4))-methyltransferase RsmH"/>
    <property type="match status" value="1"/>
</dbReference>
<protein>
    <submittedName>
        <fullName evidence="6">Unannotated protein</fullName>
    </submittedName>
</protein>
<dbReference type="PANTHER" id="PTHR11265">
    <property type="entry name" value="S-ADENOSYL-METHYLTRANSFERASE MRAW"/>
    <property type="match status" value="1"/>
</dbReference>
<dbReference type="EMBL" id="CAFABE010000056">
    <property type="protein sequence ID" value="CAB4831034.1"/>
    <property type="molecule type" value="Genomic_DNA"/>
</dbReference>
<dbReference type="Gene3D" id="3.40.50.150">
    <property type="entry name" value="Vaccinia Virus protein VP39"/>
    <property type="match status" value="1"/>
</dbReference>
<sequence length="359" mass="38388">MRSLSIDTVEDQTSALFTVGPGSLHSTMTSLVGGLRMAQEFKHQPVLRDEVTELFTPVPTGVIVDATLGGAGHSEALLEARSDIGILGLDRDETALRAAGRRLGVFGSRVVMQHARFSAISGIVEQGRQGVTPWPHVSGTDEPLGVAGILADLGVSSPQIDSAERGFSFSQDGPFDMRMDESQGMTASAFLDQVTLDELTAILRENGEGRFARRIAKALLEARPVSTTQEVVDVVDRAVPKANRRRGHVASRVFQAFRISVNSEMSELSTLLEAAVGLLIPEGRLVVISYHSGEDAMVKHLFRSWQAGGCTCPSHLPCVCGAVSLGTVLTKRAVVASDDEIAANPRARSARLRCFEVAS</sequence>
<evidence type="ECO:0000256" key="4">
    <source>
        <dbReference type="ARBA" id="ARBA00022691"/>
    </source>
</evidence>
<dbReference type="GO" id="GO:0071424">
    <property type="term" value="F:rRNA (cytosine-N4-)-methyltransferase activity"/>
    <property type="evidence" value="ECO:0007669"/>
    <property type="project" value="TreeGrafter"/>
</dbReference>
<keyword evidence="4" id="KW-0949">S-adenosyl-L-methionine</keyword>
<evidence type="ECO:0000313" key="6">
    <source>
        <dbReference type="EMBL" id="CAB4883057.1"/>
    </source>
</evidence>
<evidence type="ECO:0000256" key="2">
    <source>
        <dbReference type="ARBA" id="ARBA00022603"/>
    </source>
</evidence>
<proteinExistence type="inferred from homology"/>
<dbReference type="GO" id="GO:0070475">
    <property type="term" value="P:rRNA base methylation"/>
    <property type="evidence" value="ECO:0007669"/>
    <property type="project" value="TreeGrafter"/>
</dbReference>
<comment type="similarity">
    <text evidence="1">Belongs to the methyltransferase superfamily. RsmH family.</text>
</comment>
<accession>A0A6J7EI33</accession>
<dbReference type="GO" id="GO:0005737">
    <property type="term" value="C:cytoplasm"/>
    <property type="evidence" value="ECO:0007669"/>
    <property type="project" value="TreeGrafter"/>
</dbReference>
<evidence type="ECO:0000313" key="7">
    <source>
        <dbReference type="EMBL" id="CAB5027865.1"/>
    </source>
</evidence>
<dbReference type="PIRSF" id="PIRSF004486">
    <property type="entry name" value="MraW"/>
    <property type="match status" value="1"/>
</dbReference>
<dbReference type="AlphaFoldDB" id="A0A6J7EI33"/>
<dbReference type="EMBL" id="CAFBPM010000014">
    <property type="protein sequence ID" value="CAB5027865.1"/>
    <property type="molecule type" value="Genomic_DNA"/>
</dbReference>
<dbReference type="PANTHER" id="PTHR11265:SF0">
    <property type="entry name" value="12S RRNA N4-METHYLCYTIDINE METHYLTRANSFERASE"/>
    <property type="match status" value="1"/>
</dbReference>
<dbReference type="InterPro" id="IPR002903">
    <property type="entry name" value="RsmH"/>
</dbReference>
<keyword evidence="3" id="KW-0808">Transferase</keyword>
<dbReference type="HAMAP" id="MF_01007">
    <property type="entry name" value="16SrRNA_methyltr_H"/>
    <property type="match status" value="1"/>
</dbReference>
<dbReference type="InterPro" id="IPR023397">
    <property type="entry name" value="SAM-dep_MeTrfase_MraW_recog"/>
</dbReference>
<evidence type="ECO:0000313" key="5">
    <source>
        <dbReference type="EMBL" id="CAB4831034.1"/>
    </source>
</evidence>
<dbReference type="Pfam" id="PF01795">
    <property type="entry name" value="Methyltransf_5"/>
    <property type="match status" value="1"/>
</dbReference>
<dbReference type="SUPFAM" id="SSF81799">
    <property type="entry name" value="Putative methyltransferase TM0872, insert domain"/>
    <property type="match status" value="1"/>
</dbReference>